<gene>
    <name evidence="2" type="ORF">ACFSX3_08710</name>
</gene>
<name>A0ABW5F7P2_9BACL</name>
<reference evidence="3" key="1">
    <citation type="journal article" date="2019" name="Int. J. Syst. Evol. Microbiol.">
        <title>The Global Catalogue of Microorganisms (GCM) 10K type strain sequencing project: providing services to taxonomists for standard genome sequencing and annotation.</title>
        <authorList>
            <consortium name="The Broad Institute Genomics Platform"/>
            <consortium name="The Broad Institute Genome Sequencing Center for Infectious Disease"/>
            <person name="Wu L."/>
            <person name="Ma J."/>
        </authorList>
    </citation>
    <scope>NUCLEOTIDE SEQUENCE [LARGE SCALE GENOMIC DNA]</scope>
    <source>
        <strain evidence="3">CCM 8725</strain>
    </source>
</reference>
<evidence type="ECO:0000313" key="2">
    <source>
        <dbReference type="EMBL" id="MFD2409947.1"/>
    </source>
</evidence>
<feature type="signal peptide" evidence="1">
    <location>
        <begin position="1"/>
        <end position="25"/>
    </location>
</feature>
<evidence type="ECO:0000256" key="1">
    <source>
        <dbReference type="SAM" id="SignalP"/>
    </source>
</evidence>
<keyword evidence="1" id="KW-0732">Signal</keyword>
<protein>
    <recommendedName>
        <fullName evidence="4">DUF11 domain-containing protein</fullName>
    </recommendedName>
</protein>
<dbReference type="EMBL" id="JBHUKY010000019">
    <property type="protein sequence ID" value="MFD2409947.1"/>
    <property type="molecule type" value="Genomic_DNA"/>
</dbReference>
<accession>A0ABW5F7P2</accession>
<organism evidence="2 3">
    <name type="scientific">Paenibacillus rhizoplanae</name>
    <dbReference type="NCBI Taxonomy" id="1917181"/>
    <lineage>
        <taxon>Bacteria</taxon>
        <taxon>Bacillati</taxon>
        <taxon>Bacillota</taxon>
        <taxon>Bacilli</taxon>
        <taxon>Bacillales</taxon>
        <taxon>Paenibacillaceae</taxon>
        <taxon>Paenibacillus</taxon>
    </lineage>
</organism>
<proteinExistence type="predicted"/>
<keyword evidence="3" id="KW-1185">Reference proteome</keyword>
<comment type="caution">
    <text evidence="2">The sequence shown here is derived from an EMBL/GenBank/DDBJ whole genome shotgun (WGS) entry which is preliminary data.</text>
</comment>
<sequence>MYHSKRKYAAAMLSLAVLSQSIAFGAYTAAAGSSAGTAAVAAVSTLEGLGAVSLKSGVSVKLLNAALQPQESGNILTYTLNYYNGTGSNVSLIDYFSKVTTSSGAVIQGKPVTGSAAIKSIPANSSQLVTYYVNAGKAAKITGVRIALFGWDFSQANYQKKLGMFTIPGSYSVATARGQSKKLVLAGVPVISKAESLQIVKANGKVYARVGISFANSGTKLLKDTGLKGYLISSGGSRFELNAAPANYQIQPKEKRTVQYLADIPSYTKTDNMSLQFVQEDSALQLNLPVAEYKLPAAQSPNFIVPANAVAKLKVANDTIETQLASAAVYSEDHLAKWSLKFRVRNTGNQAVTIPAYPLSLTTAEGYSYPVSNKALAGLSLKPLEERVVELNAELPLKLNQGVLQLQMNEPAEEGRIAFPAAYYQIPYSLQPNHLLATEYPVQNSLGTFVVKLESVERLPWSDRDQVVTKISLRNSGSTNVQLPALTALLKAGDLDISGSSQMVIEGSKSQLAPQETAVLYITGNLPYSYNLTKLKVILQYPSEETQANFLTLFTSQVENTLRTVAAGEPLRLELAGKKAEILERQSRIYPGTDSKLIYTELVMTNEELRKTQPAQLVGYYRTPDHQYFEAVISQSAAALNPKEKSLVTVWSKLPPEINASDLTLFLGEGIAEGKLTAPGAVPTAYIQTVGLGLSPANPAPQPSLQKLDLFPYSLSVNQVTATMPEDRESIETQINYRFTRSEQYVAEANGHKLVAELIDPFGQPSEQLLPLGDGPSGAGATGSLSFPLNNKAYKALTGATVRVNIYNEFQGKRILLGSQNYAVVYERPAPKKGEAE</sequence>
<evidence type="ECO:0008006" key="4">
    <source>
        <dbReference type="Google" id="ProtNLM"/>
    </source>
</evidence>
<feature type="chain" id="PRO_5046440753" description="DUF11 domain-containing protein" evidence="1">
    <location>
        <begin position="26"/>
        <end position="837"/>
    </location>
</feature>
<dbReference type="RefSeq" id="WP_209986957.1">
    <property type="nucleotide sequence ID" value="NZ_JBHSVQ010000001.1"/>
</dbReference>
<evidence type="ECO:0000313" key="3">
    <source>
        <dbReference type="Proteomes" id="UP001597448"/>
    </source>
</evidence>
<dbReference type="Proteomes" id="UP001597448">
    <property type="component" value="Unassembled WGS sequence"/>
</dbReference>